<dbReference type="EMBL" id="JAFCMP010000515">
    <property type="protein sequence ID" value="KAG5178378.1"/>
    <property type="molecule type" value="Genomic_DNA"/>
</dbReference>
<evidence type="ECO:0000256" key="4">
    <source>
        <dbReference type="ARBA" id="ARBA00022989"/>
    </source>
</evidence>
<evidence type="ECO:0000256" key="5">
    <source>
        <dbReference type="ARBA" id="ARBA00023136"/>
    </source>
</evidence>
<feature type="transmembrane region" description="Helical" evidence="7">
    <location>
        <begin position="441"/>
        <end position="459"/>
    </location>
</feature>
<dbReference type="InterPro" id="IPR013122">
    <property type="entry name" value="PKD1_2_channel"/>
</dbReference>
<dbReference type="Gene3D" id="1.10.287.70">
    <property type="match status" value="1"/>
</dbReference>
<evidence type="ECO:0000256" key="2">
    <source>
        <dbReference type="ARBA" id="ARBA00007200"/>
    </source>
</evidence>
<protein>
    <submittedName>
        <fullName evidence="10">Polycystin cation channel-domain-containing protein</fullName>
    </submittedName>
</protein>
<dbReference type="GO" id="GO:0016020">
    <property type="term" value="C:membrane"/>
    <property type="evidence" value="ECO:0007669"/>
    <property type="project" value="UniProtKB-SubCell"/>
</dbReference>
<dbReference type="InterPro" id="IPR051223">
    <property type="entry name" value="Polycystin"/>
</dbReference>
<organism evidence="10 11">
    <name type="scientific">Tribonema minus</name>
    <dbReference type="NCBI Taxonomy" id="303371"/>
    <lineage>
        <taxon>Eukaryota</taxon>
        <taxon>Sar</taxon>
        <taxon>Stramenopiles</taxon>
        <taxon>Ochrophyta</taxon>
        <taxon>PX clade</taxon>
        <taxon>Xanthophyceae</taxon>
        <taxon>Tribonematales</taxon>
        <taxon>Tribonemataceae</taxon>
        <taxon>Tribonema</taxon>
    </lineage>
</organism>
<evidence type="ECO:0000259" key="8">
    <source>
        <dbReference type="Pfam" id="PF08016"/>
    </source>
</evidence>
<evidence type="ECO:0000256" key="7">
    <source>
        <dbReference type="SAM" id="Phobius"/>
    </source>
</evidence>
<feature type="transmembrane region" description="Helical" evidence="7">
    <location>
        <begin position="532"/>
        <end position="549"/>
    </location>
</feature>
<evidence type="ECO:0000259" key="9">
    <source>
        <dbReference type="Pfam" id="PF20519"/>
    </source>
</evidence>
<feature type="compositionally biased region" description="Pro residues" evidence="6">
    <location>
        <begin position="22"/>
        <end position="32"/>
    </location>
</feature>
<feature type="compositionally biased region" description="Gly residues" evidence="6">
    <location>
        <begin position="63"/>
        <end position="82"/>
    </location>
</feature>
<evidence type="ECO:0000256" key="3">
    <source>
        <dbReference type="ARBA" id="ARBA00022692"/>
    </source>
</evidence>
<comment type="caution">
    <text evidence="10">The sequence shown here is derived from an EMBL/GenBank/DDBJ whole genome shotgun (WGS) entry which is preliminary data.</text>
</comment>
<accession>A0A835YPR6</accession>
<dbReference type="AlphaFoldDB" id="A0A835YPR6"/>
<dbReference type="PANTHER" id="PTHR10877">
    <property type="entry name" value="POLYCYSTIN FAMILY MEMBER"/>
    <property type="match status" value="1"/>
</dbReference>
<dbReference type="InterPro" id="IPR046791">
    <property type="entry name" value="Polycystin_dom"/>
</dbReference>
<comment type="subcellular location">
    <subcellularLocation>
        <location evidence="1">Membrane</location>
        <topology evidence="1">Multi-pass membrane protein</topology>
    </subcellularLocation>
</comment>
<keyword evidence="4 7" id="KW-1133">Transmembrane helix</keyword>
<evidence type="ECO:0000256" key="6">
    <source>
        <dbReference type="SAM" id="MobiDB-lite"/>
    </source>
</evidence>
<dbReference type="Pfam" id="PF08016">
    <property type="entry name" value="PKD_channel"/>
    <property type="match status" value="1"/>
</dbReference>
<feature type="transmembrane region" description="Helical" evidence="7">
    <location>
        <begin position="632"/>
        <end position="653"/>
    </location>
</feature>
<feature type="region of interest" description="Disordered" evidence="6">
    <location>
        <begin position="20"/>
        <end position="40"/>
    </location>
</feature>
<dbReference type="Proteomes" id="UP000664859">
    <property type="component" value="Unassembled WGS sequence"/>
</dbReference>
<feature type="domain" description="Polycystin cation channel PKD1/PKD2" evidence="8">
    <location>
        <begin position="529"/>
        <end position="658"/>
    </location>
</feature>
<evidence type="ECO:0000256" key="1">
    <source>
        <dbReference type="ARBA" id="ARBA00004141"/>
    </source>
</evidence>
<dbReference type="OrthoDB" id="444119at2759"/>
<feature type="region of interest" description="Disordered" evidence="6">
    <location>
        <begin position="61"/>
        <end position="88"/>
    </location>
</feature>
<feature type="transmembrane region" description="Helical" evidence="7">
    <location>
        <begin position="569"/>
        <end position="589"/>
    </location>
</feature>
<comment type="similarity">
    <text evidence="2">Belongs to the polycystin family.</text>
</comment>
<keyword evidence="11" id="KW-1185">Reference proteome</keyword>
<evidence type="ECO:0000313" key="11">
    <source>
        <dbReference type="Proteomes" id="UP000664859"/>
    </source>
</evidence>
<feature type="transmembrane region" description="Helical" evidence="7">
    <location>
        <begin position="141"/>
        <end position="160"/>
    </location>
</feature>
<dbReference type="PANTHER" id="PTHR10877:SF183">
    <property type="entry name" value="AT14535P-RELATED"/>
    <property type="match status" value="1"/>
</dbReference>
<feature type="domain" description="Polycystin" evidence="9">
    <location>
        <begin position="194"/>
        <end position="381"/>
    </location>
</feature>
<evidence type="ECO:0000313" key="10">
    <source>
        <dbReference type="EMBL" id="KAG5178378.1"/>
    </source>
</evidence>
<keyword evidence="3 7" id="KW-0812">Transmembrane</keyword>
<name>A0A835YPR6_9STRA</name>
<gene>
    <name evidence="10" type="ORF">JKP88DRAFT_281056</name>
</gene>
<feature type="transmembrane region" description="Helical" evidence="7">
    <location>
        <begin position="397"/>
        <end position="421"/>
    </location>
</feature>
<proteinExistence type="inferred from homology"/>
<feature type="transmembrane region" description="Helical" evidence="7">
    <location>
        <begin position="601"/>
        <end position="620"/>
    </location>
</feature>
<sequence>MPKKGVRVYVVQEGEDGAAVPPVSPIPYPPTPNRCESAAGETPDLNQEAFPLFNGGTDSAGSGKYGNGEEVGGAETGNGTSGSNGARRKSVGQFISNRRASLAKAVDTVKSAVDDWESAFVTEHNTARLLFFFEIDYSEKFVQFVNYIVFAGILLAYLYVGSTADAYWQTYSIESSFVSPTFSPRVTYLDIRTPAQWFDWAEAVLVPTLLPTQYYNGDPIPAERARYIAGDGGMRLGQARLRQVRIKRDTCAVSRRFNDSIGECNVPFEPDAQDTEPWRELGLEWASSMALDQTGYVGASTLAIYPGGGYATLLPDDQAQALTMLATLYNATWIDQRTRAVFAEFSVFNPANRLFSMVVLAAEVTAAGEVVPTYYVRTLDLLGGWSLAKGQATATDLAGFVLLIALYVAVLAKTLTLVAQLGRRKGLWKEPWTWLEGVNVGLFWAQFGMGLAVTLWILAKGDEEFGRREGFARLFHITSVYENMRSATALNAALTTAVHLPMMLIACHANCSLTHAAPALPHSRSIYENMRSVTALNAVLTLMLFFQFVGFSKGLNQVNETLTRSWRDLLVVLVVITIIVVGYALSFMLTFGKAMAEFRNFSEACATLFIGVLTASMDVARLRAVQPGLGPFLYVTFIVLMVMVVLSMIFAVISNAFEAYREEGAADPGDPMIRDMLRAGHKLIQLAYRTPGLRRLLPGTERAAVNRFFMFSRGRLLLTKEELASALDVDGVLQLGEDNSGGGGGGGARRSGHGWDDDGFAVALPERPRVALLKELRDLDEAQRNLVKRLEAAVLASRQSGGGAGALPDAR</sequence>
<dbReference type="Pfam" id="PF20519">
    <property type="entry name" value="Polycystin_dom"/>
    <property type="match status" value="1"/>
</dbReference>
<keyword evidence="5 7" id="KW-0472">Membrane</keyword>
<reference evidence="10" key="1">
    <citation type="submission" date="2021-02" db="EMBL/GenBank/DDBJ databases">
        <title>First Annotated Genome of the Yellow-green Alga Tribonema minus.</title>
        <authorList>
            <person name="Mahan K.M."/>
        </authorList>
    </citation>
    <scope>NUCLEOTIDE SEQUENCE</scope>
    <source>
        <strain evidence="10">UTEX B ZZ1240</strain>
    </source>
</reference>